<evidence type="ECO:0000256" key="1">
    <source>
        <dbReference type="SAM" id="MobiDB-lite"/>
    </source>
</evidence>
<accession>A0ABW7ZFA8</accession>
<evidence type="ECO:0000313" key="3">
    <source>
        <dbReference type="Proteomes" id="UP001612812"/>
    </source>
</evidence>
<evidence type="ECO:0000313" key="2">
    <source>
        <dbReference type="EMBL" id="MFI7261534.1"/>
    </source>
</evidence>
<dbReference type="InterPro" id="IPR046036">
    <property type="entry name" value="DUF5994"/>
</dbReference>
<protein>
    <submittedName>
        <fullName evidence="2">DUF5994 family protein</fullName>
    </submittedName>
</protein>
<proteinExistence type="predicted"/>
<dbReference type="EMBL" id="JBITLE010000001">
    <property type="protein sequence ID" value="MFI7261534.1"/>
    <property type="molecule type" value="Genomic_DNA"/>
</dbReference>
<keyword evidence="3" id="KW-1185">Reference proteome</keyword>
<comment type="caution">
    <text evidence="2">The sequence shown here is derived from an EMBL/GenBank/DDBJ whole genome shotgun (WGS) entry which is preliminary data.</text>
</comment>
<feature type="region of interest" description="Disordered" evidence="1">
    <location>
        <begin position="145"/>
        <end position="192"/>
    </location>
</feature>
<dbReference type="Pfam" id="PF19457">
    <property type="entry name" value="DUF5994"/>
    <property type="match status" value="1"/>
</dbReference>
<dbReference type="Proteomes" id="UP001612812">
    <property type="component" value="Unassembled WGS sequence"/>
</dbReference>
<organism evidence="2 3">
    <name type="scientific">Micromonospora maritima</name>
    <dbReference type="NCBI Taxonomy" id="986711"/>
    <lineage>
        <taxon>Bacteria</taxon>
        <taxon>Bacillati</taxon>
        <taxon>Actinomycetota</taxon>
        <taxon>Actinomycetes</taxon>
        <taxon>Micromonosporales</taxon>
        <taxon>Micromonosporaceae</taxon>
        <taxon>Micromonospora</taxon>
    </lineage>
</organism>
<dbReference type="RefSeq" id="WP_396754226.1">
    <property type="nucleotide sequence ID" value="NZ_JBITLA010000002.1"/>
</dbReference>
<sequence length="192" mass="20413">MSVTTRRFAPTSGSALSSPRLVLAPVRARAVLDGGWWPRSWDPAAELPGLVLALSERHGRIRHLMLNLRTWDSRFRRLPVGPDVVRIGWFDTLDPALLVATTARDVQVDLLVVPPGTPRAAAEWAMATAADPASLRRAPDILASAPVGPRAAGATGSDAYAVWDDEGGSNASVGRRPVDDPFTTPPQTGAPS</sequence>
<gene>
    <name evidence="2" type="ORF">ACIBP4_04385</name>
</gene>
<reference evidence="2 3" key="1">
    <citation type="submission" date="2024-10" db="EMBL/GenBank/DDBJ databases">
        <title>The Natural Products Discovery Center: Release of the First 8490 Sequenced Strains for Exploring Actinobacteria Biosynthetic Diversity.</title>
        <authorList>
            <person name="Kalkreuter E."/>
            <person name="Kautsar S.A."/>
            <person name="Yang D."/>
            <person name="Bader C.D."/>
            <person name="Teijaro C.N."/>
            <person name="Fluegel L."/>
            <person name="Davis C.M."/>
            <person name="Simpson J.R."/>
            <person name="Lauterbach L."/>
            <person name="Steele A.D."/>
            <person name="Gui C."/>
            <person name="Meng S."/>
            <person name="Li G."/>
            <person name="Viehrig K."/>
            <person name="Ye F."/>
            <person name="Su P."/>
            <person name="Kiefer A.F."/>
            <person name="Nichols A."/>
            <person name="Cepeda A.J."/>
            <person name="Yan W."/>
            <person name="Fan B."/>
            <person name="Jiang Y."/>
            <person name="Adhikari A."/>
            <person name="Zheng C.-J."/>
            <person name="Schuster L."/>
            <person name="Cowan T.M."/>
            <person name="Smanski M.J."/>
            <person name="Chevrette M.G."/>
            <person name="De Carvalho L.P.S."/>
            <person name="Shen B."/>
        </authorList>
    </citation>
    <scope>NUCLEOTIDE SEQUENCE [LARGE SCALE GENOMIC DNA]</scope>
    <source>
        <strain evidence="2 3">NPDC049845</strain>
    </source>
</reference>
<name>A0ABW7ZFA8_9ACTN</name>